<comment type="caution">
    <text evidence="2">The sequence shown here is derived from an EMBL/GenBank/DDBJ whole genome shotgun (WGS) entry which is preliminary data.</text>
</comment>
<proteinExistence type="predicted"/>
<keyword evidence="3" id="KW-1185">Reference proteome</keyword>
<feature type="region of interest" description="Disordered" evidence="1">
    <location>
        <begin position="63"/>
        <end position="82"/>
    </location>
</feature>
<evidence type="ECO:0000313" key="3">
    <source>
        <dbReference type="Proteomes" id="UP001152622"/>
    </source>
</evidence>
<organism evidence="2 3">
    <name type="scientific">Synaphobranchus kaupii</name>
    <name type="common">Kaup's arrowtooth eel</name>
    <dbReference type="NCBI Taxonomy" id="118154"/>
    <lineage>
        <taxon>Eukaryota</taxon>
        <taxon>Metazoa</taxon>
        <taxon>Chordata</taxon>
        <taxon>Craniata</taxon>
        <taxon>Vertebrata</taxon>
        <taxon>Euteleostomi</taxon>
        <taxon>Actinopterygii</taxon>
        <taxon>Neopterygii</taxon>
        <taxon>Teleostei</taxon>
        <taxon>Anguilliformes</taxon>
        <taxon>Synaphobranchidae</taxon>
        <taxon>Synaphobranchus</taxon>
    </lineage>
</organism>
<name>A0A9Q1F140_SYNKA</name>
<feature type="region of interest" description="Disordered" evidence="1">
    <location>
        <begin position="1"/>
        <end position="21"/>
    </location>
</feature>
<dbReference type="AlphaFoldDB" id="A0A9Q1F140"/>
<reference evidence="2" key="1">
    <citation type="journal article" date="2023" name="Science">
        <title>Genome structures resolve the early diversification of teleost fishes.</title>
        <authorList>
            <person name="Parey E."/>
            <person name="Louis A."/>
            <person name="Montfort J."/>
            <person name="Bouchez O."/>
            <person name="Roques C."/>
            <person name="Iampietro C."/>
            <person name="Lluch J."/>
            <person name="Castinel A."/>
            <person name="Donnadieu C."/>
            <person name="Desvignes T."/>
            <person name="Floi Bucao C."/>
            <person name="Jouanno E."/>
            <person name="Wen M."/>
            <person name="Mejri S."/>
            <person name="Dirks R."/>
            <person name="Jansen H."/>
            <person name="Henkel C."/>
            <person name="Chen W.J."/>
            <person name="Zahm M."/>
            <person name="Cabau C."/>
            <person name="Klopp C."/>
            <person name="Thompson A.W."/>
            <person name="Robinson-Rechavi M."/>
            <person name="Braasch I."/>
            <person name="Lecointre G."/>
            <person name="Bobe J."/>
            <person name="Postlethwait J.H."/>
            <person name="Berthelot C."/>
            <person name="Roest Crollius H."/>
            <person name="Guiguen Y."/>
        </authorList>
    </citation>
    <scope>NUCLEOTIDE SEQUENCE</scope>
    <source>
        <strain evidence="2">WJC10195</strain>
    </source>
</reference>
<evidence type="ECO:0000256" key="1">
    <source>
        <dbReference type="SAM" id="MobiDB-lite"/>
    </source>
</evidence>
<dbReference type="OrthoDB" id="10627011at2759"/>
<sequence>MGVEPYFSSDHDPAPGTAETGITQSQLSAVPNPESIVSAWTYLADSLTLDDLTFNEQLLTPRLATDTGGGESATGAARGPWGPTRAFPGATILITLTITVLGPH</sequence>
<dbReference type="EMBL" id="JAINUF010000010">
    <property type="protein sequence ID" value="KAJ8348908.1"/>
    <property type="molecule type" value="Genomic_DNA"/>
</dbReference>
<protein>
    <submittedName>
        <fullName evidence="2">Uncharacterized protein</fullName>
    </submittedName>
</protein>
<evidence type="ECO:0000313" key="2">
    <source>
        <dbReference type="EMBL" id="KAJ8348908.1"/>
    </source>
</evidence>
<dbReference type="Proteomes" id="UP001152622">
    <property type="component" value="Chromosome 10"/>
</dbReference>
<accession>A0A9Q1F140</accession>
<gene>
    <name evidence="2" type="ORF">SKAU_G00274970</name>
</gene>